<evidence type="ECO:0000256" key="6">
    <source>
        <dbReference type="ARBA" id="ARBA00023136"/>
    </source>
</evidence>
<dbReference type="GO" id="GO:0005739">
    <property type="term" value="C:mitochondrion"/>
    <property type="evidence" value="ECO:0007669"/>
    <property type="project" value="UniProtKB-SubCell"/>
</dbReference>
<dbReference type="EMBL" id="JAGPYM010000043">
    <property type="protein sequence ID" value="KAH6873894.1"/>
    <property type="molecule type" value="Genomic_DNA"/>
</dbReference>
<dbReference type="InterPro" id="IPR029058">
    <property type="entry name" value="AB_hydrolase_fold"/>
</dbReference>
<comment type="caution">
    <text evidence="8">The sequence shown here is derived from an EMBL/GenBank/DDBJ whole genome shotgun (WGS) entry which is preliminary data.</text>
</comment>
<keyword evidence="4" id="KW-0256">Endoplasmic reticulum</keyword>
<accession>A0A9P8VRZ7</accession>
<dbReference type="InterPro" id="IPR052374">
    <property type="entry name" value="SERAC1"/>
</dbReference>
<dbReference type="PANTHER" id="PTHR48182">
    <property type="entry name" value="PROTEIN SERAC1"/>
    <property type="match status" value="1"/>
</dbReference>
<dbReference type="GO" id="GO:0005783">
    <property type="term" value="C:endoplasmic reticulum"/>
    <property type="evidence" value="ECO:0007669"/>
    <property type="project" value="UniProtKB-SubCell"/>
</dbReference>
<evidence type="ECO:0000256" key="5">
    <source>
        <dbReference type="ARBA" id="ARBA00023128"/>
    </source>
</evidence>
<evidence type="ECO:0000313" key="9">
    <source>
        <dbReference type="Proteomes" id="UP000777438"/>
    </source>
</evidence>
<feature type="compositionally biased region" description="Polar residues" evidence="7">
    <location>
        <begin position="426"/>
        <end position="435"/>
    </location>
</feature>
<gene>
    <name evidence="8" type="ORF">B0T10DRAFT_465990</name>
</gene>
<evidence type="ECO:0000256" key="7">
    <source>
        <dbReference type="SAM" id="MobiDB-lite"/>
    </source>
</evidence>
<name>A0A9P8VRZ7_9HYPO</name>
<dbReference type="AlphaFoldDB" id="A0A9P8VRZ7"/>
<dbReference type="SUPFAM" id="SSF53474">
    <property type="entry name" value="alpha/beta-Hydrolases"/>
    <property type="match status" value="1"/>
</dbReference>
<reference evidence="8 9" key="1">
    <citation type="journal article" date="2021" name="Nat. Commun.">
        <title>Genetic determinants of endophytism in the Arabidopsis root mycobiome.</title>
        <authorList>
            <person name="Mesny F."/>
            <person name="Miyauchi S."/>
            <person name="Thiergart T."/>
            <person name="Pickel B."/>
            <person name="Atanasova L."/>
            <person name="Karlsson M."/>
            <person name="Huettel B."/>
            <person name="Barry K.W."/>
            <person name="Haridas S."/>
            <person name="Chen C."/>
            <person name="Bauer D."/>
            <person name="Andreopoulos W."/>
            <person name="Pangilinan J."/>
            <person name="LaButti K."/>
            <person name="Riley R."/>
            <person name="Lipzen A."/>
            <person name="Clum A."/>
            <person name="Drula E."/>
            <person name="Henrissat B."/>
            <person name="Kohler A."/>
            <person name="Grigoriev I.V."/>
            <person name="Martin F.M."/>
            <person name="Hacquard S."/>
        </authorList>
    </citation>
    <scope>NUCLEOTIDE SEQUENCE [LARGE SCALE GENOMIC DNA]</scope>
    <source>
        <strain evidence="8 9">MPI-CAGE-CH-0241</strain>
    </source>
</reference>
<protein>
    <submittedName>
        <fullName evidence="8">Uncharacterized protein</fullName>
    </submittedName>
</protein>
<sequence>MPPKQATNKKTQARRRVKHESNTLISGFVRLKTPVSIHPHCKQFTFMRRLMSLRHKPSVQDRPIVFIGHSLGGLTIKQALADLRPEVPSRLPIRAILFFGTPHRGLNNDALRTLVGDQPNKTLINDLSPSSAGVINLQRLFKIIARREPTPVVENIDGVWKRGSNREMMVDQATAVEHCEDTQFQIPVNANHSEMVKLPRGQRGVYPEVLQLILEALQSAPEVIPVSNQETARNICMAVLTLPLNQMEVQDSIPSPVEMGTTWVGATPLSQHLLVTRMWHMEHLCRPASNQGEWSSMELKFSYDYYDDFSSDDDTLYSGATCDEPDCNCGLPRASSSKKSKPQPKSKPKPKSEPQAQSLPESTASSKQPLSTLGASTSYPSLNLGYDSSSDDDILYSDETCDKPDCNCGLPKASSSKNLKPKPKAETQSQPEPRQTLSTLGGSTSLNLGYDSSSVYLRNLRRSYLQLQFTQSMVFQKVKVKVKIEARAKARAAAAVTLTARAH</sequence>
<keyword evidence="5" id="KW-0496">Mitochondrion</keyword>
<feature type="compositionally biased region" description="Basic residues" evidence="7">
    <location>
        <begin position="336"/>
        <end position="349"/>
    </location>
</feature>
<evidence type="ECO:0000313" key="8">
    <source>
        <dbReference type="EMBL" id="KAH6873894.1"/>
    </source>
</evidence>
<dbReference type="PANTHER" id="PTHR48182:SF2">
    <property type="entry name" value="PROTEIN SERAC1"/>
    <property type="match status" value="1"/>
</dbReference>
<organism evidence="8 9">
    <name type="scientific">Thelonectria olida</name>
    <dbReference type="NCBI Taxonomy" id="1576542"/>
    <lineage>
        <taxon>Eukaryota</taxon>
        <taxon>Fungi</taxon>
        <taxon>Dikarya</taxon>
        <taxon>Ascomycota</taxon>
        <taxon>Pezizomycotina</taxon>
        <taxon>Sordariomycetes</taxon>
        <taxon>Hypocreomycetidae</taxon>
        <taxon>Hypocreales</taxon>
        <taxon>Nectriaceae</taxon>
        <taxon>Thelonectria</taxon>
    </lineage>
</organism>
<evidence type="ECO:0000256" key="3">
    <source>
        <dbReference type="ARBA" id="ARBA00004370"/>
    </source>
</evidence>
<evidence type="ECO:0000256" key="2">
    <source>
        <dbReference type="ARBA" id="ARBA00004240"/>
    </source>
</evidence>
<feature type="region of interest" description="Disordered" evidence="7">
    <location>
        <begin position="332"/>
        <end position="384"/>
    </location>
</feature>
<keyword evidence="9" id="KW-1185">Reference proteome</keyword>
<proteinExistence type="predicted"/>
<dbReference type="Gene3D" id="3.40.50.1820">
    <property type="entry name" value="alpha/beta hydrolase"/>
    <property type="match status" value="1"/>
</dbReference>
<evidence type="ECO:0000256" key="1">
    <source>
        <dbReference type="ARBA" id="ARBA00004173"/>
    </source>
</evidence>
<keyword evidence="6" id="KW-0472">Membrane</keyword>
<dbReference type="Proteomes" id="UP000777438">
    <property type="component" value="Unassembled WGS sequence"/>
</dbReference>
<evidence type="ECO:0000256" key="4">
    <source>
        <dbReference type="ARBA" id="ARBA00022824"/>
    </source>
</evidence>
<dbReference type="GO" id="GO:0016020">
    <property type="term" value="C:membrane"/>
    <property type="evidence" value="ECO:0007669"/>
    <property type="project" value="UniProtKB-SubCell"/>
</dbReference>
<comment type="subcellular location">
    <subcellularLocation>
        <location evidence="2">Endoplasmic reticulum</location>
    </subcellularLocation>
    <subcellularLocation>
        <location evidence="3">Membrane</location>
    </subcellularLocation>
    <subcellularLocation>
        <location evidence="1">Mitochondrion</location>
    </subcellularLocation>
</comment>
<feature type="compositionally biased region" description="Polar residues" evidence="7">
    <location>
        <begin position="359"/>
        <end position="381"/>
    </location>
</feature>
<dbReference type="OrthoDB" id="1658288at2759"/>
<feature type="region of interest" description="Disordered" evidence="7">
    <location>
        <begin position="412"/>
        <end position="443"/>
    </location>
</feature>